<dbReference type="InterPro" id="IPR019888">
    <property type="entry name" value="Tscrpt_reg_AsnC-like"/>
</dbReference>
<protein>
    <submittedName>
        <fullName evidence="5">Lrp/AsnC family transcriptional regulator</fullName>
    </submittedName>
</protein>
<dbReference type="SUPFAM" id="SSF54909">
    <property type="entry name" value="Dimeric alpha+beta barrel"/>
    <property type="match status" value="1"/>
</dbReference>
<evidence type="ECO:0000259" key="4">
    <source>
        <dbReference type="PROSITE" id="PS50956"/>
    </source>
</evidence>
<dbReference type="InterPro" id="IPR019887">
    <property type="entry name" value="Tscrpt_reg_AsnC/Lrp_C"/>
</dbReference>
<name>A0ABV9BQV9_9ACTN</name>
<evidence type="ECO:0000256" key="2">
    <source>
        <dbReference type="ARBA" id="ARBA00023125"/>
    </source>
</evidence>
<dbReference type="Pfam" id="PF01037">
    <property type="entry name" value="AsnC_trans_reg"/>
    <property type="match status" value="1"/>
</dbReference>
<dbReference type="CDD" id="cd00090">
    <property type="entry name" value="HTH_ARSR"/>
    <property type="match status" value="1"/>
</dbReference>
<dbReference type="PANTHER" id="PTHR30154">
    <property type="entry name" value="LEUCINE-RESPONSIVE REGULATORY PROTEIN"/>
    <property type="match status" value="1"/>
</dbReference>
<dbReference type="Pfam" id="PF13404">
    <property type="entry name" value="HTH_AsnC-type"/>
    <property type="match status" value="2"/>
</dbReference>
<comment type="caution">
    <text evidence="5">The sequence shown here is derived from an EMBL/GenBank/DDBJ whole genome shotgun (WGS) entry which is preliminary data.</text>
</comment>
<dbReference type="InterPro" id="IPR036388">
    <property type="entry name" value="WH-like_DNA-bd_sf"/>
</dbReference>
<organism evidence="5 6">
    <name type="scientific">Streptomyces ehimensis</name>
    <dbReference type="NCBI Taxonomy" id="68195"/>
    <lineage>
        <taxon>Bacteria</taxon>
        <taxon>Bacillati</taxon>
        <taxon>Actinomycetota</taxon>
        <taxon>Actinomycetes</taxon>
        <taxon>Kitasatosporales</taxon>
        <taxon>Streptomycetaceae</taxon>
        <taxon>Streptomyces</taxon>
    </lineage>
</organism>
<dbReference type="Proteomes" id="UP001595990">
    <property type="component" value="Unassembled WGS sequence"/>
</dbReference>
<dbReference type="PROSITE" id="PS50956">
    <property type="entry name" value="HTH_ASNC_2"/>
    <property type="match status" value="1"/>
</dbReference>
<dbReference type="SUPFAM" id="SSF46785">
    <property type="entry name" value="Winged helix' DNA-binding domain"/>
    <property type="match status" value="2"/>
</dbReference>
<dbReference type="InterPro" id="IPR036390">
    <property type="entry name" value="WH_DNA-bd_sf"/>
</dbReference>
<dbReference type="InterPro" id="IPR000485">
    <property type="entry name" value="AsnC-type_HTH_dom"/>
</dbReference>
<dbReference type="InterPro" id="IPR011991">
    <property type="entry name" value="ArsR-like_HTH"/>
</dbReference>
<evidence type="ECO:0000256" key="3">
    <source>
        <dbReference type="ARBA" id="ARBA00023163"/>
    </source>
</evidence>
<evidence type="ECO:0000256" key="1">
    <source>
        <dbReference type="ARBA" id="ARBA00023015"/>
    </source>
</evidence>
<keyword evidence="2" id="KW-0238">DNA-binding</keyword>
<evidence type="ECO:0000313" key="5">
    <source>
        <dbReference type="EMBL" id="MFC4516475.1"/>
    </source>
</evidence>
<dbReference type="Gene3D" id="3.30.70.920">
    <property type="match status" value="1"/>
</dbReference>
<keyword evidence="6" id="KW-1185">Reference proteome</keyword>
<accession>A0ABV9BQV9</accession>
<sequence>MNLDIERGALPALDAQDQMLAHALQVDGRASFRRIAEVLGVSDQTVARRYTRLRSAGVLRVLGLTDPLRLGEVPWFVRIRCAPSAAAQIGEALVRRRDTTWVHLAGGGTEIFCLVRARGPHGDTLLERLPGTPRVVDVSAHCLLHVFFGQDRSLITKTGPLTSAQVTALKAQDGQDAPPETTLDGPAPAYPLEEADCRLLDALARDGRASIGELAVATGWSQTTVRRRLAELRSAGVLYFDVEYAPRVMDRDFRASLWLSVEPSHLDAVGEALASHPEVAFAAATTGPTNVFASITTHDAGSFYRYLTGPVAALPGILGTSTAPIHRTIKTAGPFVPSAP</sequence>
<dbReference type="RefSeq" id="WP_276319212.1">
    <property type="nucleotide sequence ID" value="NZ_JBHSFS010000014.1"/>
</dbReference>
<keyword evidence="1" id="KW-0805">Transcription regulation</keyword>
<dbReference type="PRINTS" id="PR00033">
    <property type="entry name" value="HTHASNC"/>
</dbReference>
<dbReference type="PANTHER" id="PTHR30154:SF34">
    <property type="entry name" value="TRANSCRIPTIONAL REGULATOR AZLB"/>
    <property type="match status" value="1"/>
</dbReference>
<gene>
    <name evidence="5" type="ORF">ACFPEN_26535</name>
</gene>
<proteinExistence type="predicted"/>
<dbReference type="InterPro" id="IPR011008">
    <property type="entry name" value="Dimeric_a/b-barrel"/>
</dbReference>
<reference evidence="6" key="1">
    <citation type="journal article" date="2019" name="Int. J. Syst. Evol. Microbiol.">
        <title>The Global Catalogue of Microorganisms (GCM) 10K type strain sequencing project: providing services to taxonomists for standard genome sequencing and annotation.</title>
        <authorList>
            <consortium name="The Broad Institute Genomics Platform"/>
            <consortium name="The Broad Institute Genome Sequencing Center for Infectious Disease"/>
            <person name="Wu L."/>
            <person name="Ma J."/>
        </authorList>
    </citation>
    <scope>NUCLEOTIDE SEQUENCE [LARGE SCALE GENOMIC DNA]</scope>
    <source>
        <strain evidence="6">CECT 8064</strain>
    </source>
</reference>
<evidence type="ECO:0000313" key="6">
    <source>
        <dbReference type="Proteomes" id="UP001595990"/>
    </source>
</evidence>
<dbReference type="EMBL" id="JBHSFS010000014">
    <property type="protein sequence ID" value="MFC4516475.1"/>
    <property type="molecule type" value="Genomic_DNA"/>
</dbReference>
<dbReference type="Gene3D" id="1.10.10.10">
    <property type="entry name" value="Winged helix-like DNA-binding domain superfamily/Winged helix DNA-binding domain"/>
    <property type="match status" value="2"/>
</dbReference>
<dbReference type="SMART" id="SM00344">
    <property type="entry name" value="HTH_ASNC"/>
    <property type="match status" value="2"/>
</dbReference>
<keyword evidence="3" id="KW-0804">Transcription</keyword>
<feature type="domain" description="HTH asnC-type" evidence="4">
    <location>
        <begin position="13"/>
        <end position="73"/>
    </location>
</feature>